<dbReference type="PANTHER" id="PTHR39339">
    <property type="entry name" value="SLR1444 PROTEIN"/>
    <property type="match status" value="1"/>
</dbReference>
<dbReference type="SMART" id="SM00880">
    <property type="entry name" value="CHAD"/>
    <property type="match status" value="1"/>
</dbReference>
<dbReference type="EMBL" id="JACHMC010000001">
    <property type="protein sequence ID" value="MBB4882001.1"/>
    <property type="molecule type" value="Genomic_DNA"/>
</dbReference>
<keyword evidence="3" id="KW-1185">Reference proteome</keyword>
<dbReference type="OrthoDB" id="9777271at2"/>
<dbReference type="PANTHER" id="PTHR39339:SF1">
    <property type="entry name" value="CHAD DOMAIN-CONTAINING PROTEIN"/>
    <property type="match status" value="1"/>
</dbReference>
<dbReference type="InterPro" id="IPR033469">
    <property type="entry name" value="CYTH-like_dom_sf"/>
</dbReference>
<sequence length="530" mass="57690">MSEPAKNSPSQEQPDRTRGPQAPAGADAAIEAEVKFELAEGAETPDLTGLLTPGETREHRLRAVYLDTPDLFLLRTRVTLRRREGGDDAGWHLKLPTGTDRLEVHAGLTEGDGRWRVPAPLREALDRHLGEAWTGRTGADAGLVPAAVLTTRRAETDLADADGEVVAVLCDDVVHALPADRRWRELEVELRPGVDGALLERVVEHLARQGVAVAESPSKLARALEDDVSRIERGKGPRRTGPAARVVLAYAAEQVAVLHGREEDLRTDEPGAVHKARVATRRLRSALRTFRDLFDRDVTDPLRDELRWYAGVLGGPRDAEVVRARVLEQIDAVPRRDDEGPVKRSATAELDRVHAEAHAALVEALDSIRYAALLDRLAEFLAAPPLRGRAGRRAVDVLPRLVDRAARRAQREHAAARAAAGDERMHLLHETRKRAKAVRYAHELLAPAFGEGAARQAGLWEQVTEGLGQVQDIDVALEALRGLRRAAEAAGEPTYTYGYLIGWQTALQGPAVAAGEQALEAALAEALAEA</sequence>
<dbReference type="InterPro" id="IPR007899">
    <property type="entry name" value="CHAD_dom"/>
</dbReference>
<name>A0A4Y8X1C1_9MICC</name>
<dbReference type="PROSITE" id="PS51708">
    <property type="entry name" value="CHAD"/>
    <property type="match status" value="1"/>
</dbReference>
<reference evidence="2 3" key="1">
    <citation type="submission" date="2020-08" db="EMBL/GenBank/DDBJ databases">
        <title>Sequencing the genomes of 1000 actinobacteria strains.</title>
        <authorList>
            <person name="Klenk H.-P."/>
        </authorList>
    </citation>
    <scope>NUCLEOTIDE SEQUENCE [LARGE SCALE GENOMIC DNA]</scope>
    <source>
        <strain evidence="2 3">DSM 19079</strain>
    </source>
</reference>
<dbReference type="AlphaFoldDB" id="A0A4Y8X1C1"/>
<gene>
    <name evidence="2" type="ORF">BJ976_000352</name>
</gene>
<dbReference type="RefSeq" id="WP_135029834.1">
    <property type="nucleotide sequence ID" value="NZ_BMLA01000003.1"/>
</dbReference>
<dbReference type="Pfam" id="PF05235">
    <property type="entry name" value="CHAD"/>
    <property type="match status" value="1"/>
</dbReference>
<proteinExistence type="predicted"/>
<comment type="caution">
    <text evidence="2">The sequence shown here is derived from an EMBL/GenBank/DDBJ whole genome shotgun (WGS) entry which is preliminary data.</text>
</comment>
<evidence type="ECO:0000313" key="2">
    <source>
        <dbReference type="EMBL" id="MBB4882001.1"/>
    </source>
</evidence>
<dbReference type="Pfam" id="PF01928">
    <property type="entry name" value="CYTH"/>
    <property type="match status" value="1"/>
</dbReference>
<dbReference type="Gene3D" id="2.40.320.10">
    <property type="entry name" value="Hypothetical Protein Pfu-838710-001"/>
    <property type="match status" value="1"/>
</dbReference>
<dbReference type="InterPro" id="IPR023577">
    <property type="entry name" value="CYTH_domain"/>
</dbReference>
<dbReference type="Proteomes" id="UP000560081">
    <property type="component" value="Unassembled WGS sequence"/>
</dbReference>
<dbReference type="InterPro" id="IPR038186">
    <property type="entry name" value="CHAD_dom_sf"/>
</dbReference>
<accession>A0A4Y8X1C1</accession>
<protein>
    <submittedName>
        <fullName evidence="2">CHAD domain-containing protein</fullName>
    </submittedName>
</protein>
<evidence type="ECO:0000256" key="1">
    <source>
        <dbReference type="SAM" id="MobiDB-lite"/>
    </source>
</evidence>
<dbReference type="PROSITE" id="PS51707">
    <property type="entry name" value="CYTH"/>
    <property type="match status" value="1"/>
</dbReference>
<evidence type="ECO:0000313" key="3">
    <source>
        <dbReference type="Proteomes" id="UP000560081"/>
    </source>
</evidence>
<organism evidence="2 3">
    <name type="scientific">Micrococcus flavus</name>
    <dbReference type="NCBI Taxonomy" id="384602"/>
    <lineage>
        <taxon>Bacteria</taxon>
        <taxon>Bacillati</taxon>
        <taxon>Actinomycetota</taxon>
        <taxon>Actinomycetes</taxon>
        <taxon>Micrococcales</taxon>
        <taxon>Micrococcaceae</taxon>
        <taxon>Micrococcus</taxon>
    </lineage>
</organism>
<dbReference type="CDD" id="cd07374">
    <property type="entry name" value="CYTH-like_Pase"/>
    <property type="match status" value="1"/>
</dbReference>
<feature type="region of interest" description="Disordered" evidence="1">
    <location>
        <begin position="1"/>
        <end position="28"/>
    </location>
</feature>
<dbReference type="SMART" id="SM01118">
    <property type="entry name" value="CYTH"/>
    <property type="match status" value="1"/>
</dbReference>
<dbReference type="Gene3D" id="1.40.20.10">
    <property type="entry name" value="CHAD domain"/>
    <property type="match status" value="1"/>
</dbReference>
<feature type="compositionally biased region" description="Polar residues" evidence="1">
    <location>
        <begin position="1"/>
        <end position="12"/>
    </location>
</feature>
<dbReference type="SUPFAM" id="SSF55154">
    <property type="entry name" value="CYTH-like phosphatases"/>
    <property type="match status" value="1"/>
</dbReference>